<dbReference type="PANTHER" id="PTHR11364:SF27">
    <property type="entry name" value="SULFURTRANSFERASE"/>
    <property type="match status" value="1"/>
</dbReference>
<feature type="domain" description="Rhodanese" evidence="3">
    <location>
        <begin position="171"/>
        <end position="276"/>
    </location>
</feature>
<gene>
    <name evidence="4" type="ORF">Z045_24170</name>
</gene>
<comment type="caution">
    <text evidence="4">The sequence shown here is derived from an EMBL/GenBank/DDBJ whole genome shotgun (WGS) entry which is preliminary data.</text>
</comment>
<dbReference type="PATRIC" id="fig|1441730.3.peg.5079"/>
<dbReference type="SUPFAM" id="SSF52821">
    <property type="entry name" value="Rhodanese/Cell cycle control phosphatase"/>
    <property type="match status" value="2"/>
</dbReference>
<accession>A0A0V9UE60</accession>
<protein>
    <submittedName>
        <fullName evidence="4">Thiosulfate sulfurtransferase</fullName>
    </submittedName>
</protein>
<dbReference type="CDD" id="cd01448">
    <property type="entry name" value="TST_Repeat_1"/>
    <property type="match status" value="1"/>
</dbReference>
<proteinExistence type="predicted"/>
<dbReference type="GO" id="GO:0004792">
    <property type="term" value="F:thiosulfate-cyanide sulfurtransferase activity"/>
    <property type="evidence" value="ECO:0007669"/>
    <property type="project" value="TreeGrafter"/>
</dbReference>
<sequence length="279" mass="29833">MSDTPVLLSTVELAEMIEQGRSPVILDVRWALGDRHGRDRFHEGHISGAVYVDLDEDLADPPAPELGRHPLPDIDRFQAIARRWGIDDGALVVAYDDSGDLAAARAWWLLRWAGHSEVRLLDGGLQAWIAGGHPLAAGPGGEKKPGNVTLSPGHMPTIGPDEAATYATHGVLLDARAHARYRGDEEPVDRRAGHIPGAVSAPTTENLRQDGSFLPADQIAYRFSKLGVKRTDVAVYCGSGINAAHEIAALEVAGIAAALYPGSWSQWSADPKREVATGS</sequence>
<dbReference type="PROSITE" id="PS50206">
    <property type="entry name" value="RHODANESE_3"/>
    <property type="match status" value="2"/>
</dbReference>
<dbReference type="EMBL" id="AZXY01000019">
    <property type="protein sequence ID" value="KSZ56211.1"/>
    <property type="molecule type" value="Genomic_DNA"/>
</dbReference>
<evidence type="ECO:0000313" key="4">
    <source>
        <dbReference type="EMBL" id="KSZ56211.1"/>
    </source>
</evidence>
<dbReference type="Proteomes" id="UP000053060">
    <property type="component" value="Unassembled WGS sequence"/>
</dbReference>
<dbReference type="PANTHER" id="PTHR11364">
    <property type="entry name" value="THIOSULFATE SULFERTANSFERASE"/>
    <property type="match status" value="1"/>
</dbReference>
<evidence type="ECO:0000313" key="5">
    <source>
        <dbReference type="Proteomes" id="UP000053060"/>
    </source>
</evidence>
<reference evidence="5" key="1">
    <citation type="submission" date="2015-01" db="EMBL/GenBank/DDBJ databases">
        <title>Draft genome sequence of Rhodococcus pyridinivorans strain KG-16, a hydrocarbon-degrading bacterium.</title>
        <authorList>
            <person name="Aggarwal R.K."/>
            <person name="Dawar C."/>
        </authorList>
    </citation>
    <scope>NUCLEOTIDE SEQUENCE [LARGE SCALE GENOMIC DNA]</scope>
    <source>
        <strain evidence="5">KG-16</strain>
    </source>
</reference>
<dbReference type="InterPro" id="IPR045078">
    <property type="entry name" value="TST/MPST-like"/>
</dbReference>
<reference evidence="4 5" key="2">
    <citation type="journal article" date="2016" name="Genome Announc.">
        <title>Draft Genome Sequence of a Versatile Hydrocarbon-Degrading Bacterium, Rhodococcus pyridinivorans Strain KG-16, Collected from Oil Fields in India.</title>
        <authorList>
            <person name="Aggarwal R.K."/>
            <person name="Dawar C."/>
            <person name="Phanindranath R."/>
            <person name="Mutnuri L."/>
            <person name="Dayal A.M."/>
        </authorList>
    </citation>
    <scope>NUCLEOTIDE SEQUENCE [LARGE SCALE GENOMIC DNA]</scope>
    <source>
        <strain evidence="4 5">KG-16</strain>
    </source>
</reference>
<evidence type="ECO:0000259" key="3">
    <source>
        <dbReference type="PROSITE" id="PS50206"/>
    </source>
</evidence>
<dbReference type="RefSeq" id="WP_060654772.1">
    <property type="nucleotide sequence ID" value="NZ_AZXY01000019.1"/>
</dbReference>
<keyword evidence="1 4" id="KW-0808">Transferase</keyword>
<evidence type="ECO:0000256" key="1">
    <source>
        <dbReference type="ARBA" id="ARBA00022679"/>
    </source>
</evidence>
<keyword evidence="2" id="KW-0677">Repeat</keyword>
<dbReference type="InterPro" id="IPR036873">
    <property type="entry name" value="Rhodanese-like_dom_sf"/>
</dbReference>
<organism evidence="4 5">
    <name type="scientific">Rhodococcus pyridinivorans KG-16</name>
    <dbReference type="NCBI Taxonomy" id="1441730"/>
    <lineage>
        <taxon>Bacteria</taxon>
        <taxon>Bacillati</taxon>
        <taxon>Actinomycetota</taxon>
        <taxon>Actinomycetes</taxon>
        <taxon>Mycobacteriales</taxon>
        <taxon>Nocardiaceae</taxon>
        <taxon>Rhodococcus</taxon>
    </lineage>
</organism>
<evidence type="ECO:0000256" key="2">
    <source>
        <dbReference type="ARBA" id="ARBA00022737"/>
    </source>
</evidence>
<feature type="domain" description="Rhodanese" evidence="3">
    <location>
        <begin position="19"/>
        <end position="137"/>
    </location>
</feature>
<dbReference type="Gene3D" id="3.40.250.10">
    <property type="entry name" value="Rhodanese-like domain"/>
    <property type="match status" value="2"/>
</dbReference>
<dbReference type="AlphaFoldDB" id="A0A0V9UE60"/>
<dbReference type="InterPro" id="IPR001763">
    <property type="entry name" value="Rhodanese-like_dom"/>
</dbReference>
<name>A0A0V9UE60_9NOCA</name>
<dbReference type="SMART" id="SM00450">
    <property type="entry name" value="RHOD"/>
    <property type="match status" value="2"/>
</dbReference>
<dbReference type="Pfam" id="PF00581">
    <property type="entry name" value="Rhodanese"/>
    <property type="match status" value="2"/>
</dbReference>
<dbReference type="CDD" id="cd01449">
    <property type="entry name" value="TST_Repeat_2"/>
    <property type="match status" value="1"/>
</dbReference>